<reference evidence="1 2" key="1">
    <citation type="submission" date="2017-11" db="EMBL/GenBank/DDBJ databases">
        <title>Genome sequence of Pseudomonas arsenicoxydans ACM1.</title>
        <authorList>
            <person name="Nascimento F.X."/>
        </authorList>
    </citation>
    <scope>NUCLEOTIDE SEQUENCE [LARGE SCALE GENOMIC DNA]</scope>
    <source>
        <strain evidence="1 2">ACM1</strain>
    </source>
</reference>
<proteinExistence type="predicted"/>
<dbReference type="Proteomes" id="UP000291121">
    <property type="component" value="Chromosome"/>
</dbReference>
<gene>
    <name evidence="1" type="ORF">CUN61_20860</name>
</gene>
<organism evidence="1 2">
    <name type="scientific">Pseudomonas arsenicoxydans</name>
    <dbReference type="NCBI Taxonomy" id="702115"/>
    <lineage>
        <taxon>Bacteria</taxon>
        <taxon>Pseudomonadati</taxon>
        <taxon>Pseudomonadota</taxon>
        <taxon>Gammaproteobacteria</taxon>
        <taxon>Pseudomonadales</taxon>
        <taxon>Pseudomonadaceae</taxon>
        <taxon>Pseudomonas</taxon>
    </lineage>
</organism>
<accession>A0A4P6GL49</accession>
<dbReference type="EMBL" id="CP024767">
    <property type="protein sequence ID" value="QAY86251.1"/>
    <property type="molecule type" value="Genomic_DNA"/>
</dbReference>
<sequence length="64" mass="7192">MVAKVLSKILQMELRADEEASRAERFEAQALNDALTGLYNRAGWDQLAACQDIRNRRYGNSCCG</sequence>
<keyword evidence="2" id="KW-1185">Reference proteome</keyword>
<dbReference type="RefSeq" id="WP_208668326.1">
    <property type="nucleotide sequence ID" value="NZ_CP024767.1"/>
</dbReference>
<evidence type="ECO:0000313" key="2">
    <source>
        <dbReference type="Proteomes" id="UP000291121"/>
    </source>
</evidence>
<protein>
    <submittedName>
        <fullName evidence="1">Uncharacterized protein</fullName>
    </submittedName>
</protein>
<dbReference type="AlphaFoldDB" id="A0A4P6GL49"/>
<name>A0A4P6GL49_9PSED</name>
<evidence type="ECO:0000313" key="1">
    <source>
        <dbReference type="EMBL" id="QAY86251.1"/>
    </source>
</evidence>